<dbReference type="EMBL" id="BPPX01000007">
    <property type="protein sequence ID" value="GJC81602.1"/>
    <property type="molecule type" value="Genomic_DNA"/>
</dbReference>
<evidence type="ECO:0000313" key="2">
    <source>
        <dbReference type="Proteomes" id="UP001055172"/>
    </source>
</evidence>
<comment type="caution">
    <text evidence="1">The sequence shown here is derived from an EMBL/GenBank/DDBJ whole genome shotgun (WGS) entry which is preliminary data.</text>
</comment>
<accession>A0AA37GJH5</accession>
<organism evidence="1 2">
    <name type="scientific">Colletotrichum liriopes</name>
    <dbReference type="NCBI Taxonomy" id="708192"/>
    <lineage>
        <taxon>Eukaryota</taxon>
        <taxon>Fungi</taxon>
        <taxon>Dikarya</taxon>
        <taxon>Ascomycota</taxon>
        <taxon>Pezizomycotina</taxon>
        <taxon>Sordariomycetes</taxon>
        <taxon>Hypocreomycetidae</taxon>
        <taxon>Glomerellales</taxon>
        <taxon>Glomerellaceae</taxon>
        <taxon>Colletotrichum</taxon>
        <taxon>Colletotrichum spaethianum species complex</taxon>
    </lineage>
</organism>
<sequence length="582" mass="63551">MTARLVVVGLQPKRPHGNEADLGDVAPGLALLPNAPPKVLLQRLDRLPAELDRTSELLIVIITGSCDDAPNLRLPERARQLRRRFEDQAADIEQVPADPLRDGGHSDVDHALFRRPLVPPHRRWLEVMLRTLLPRLLDKLVLSPHRSLRRRVRFIQRIIHKRVRHRQNLCQKLLIPSIGTLVCQRLDSVRVSRDDQIDDTLPVNLSIIPLRPFHNLSNPPQDHTPLLFCKVSQSRHVPPSVRVGHIQGIPECAHHPSKIQLHSPSPDAIIPLAGGPRPIKQVDPVLSLNLVAPRPPQHRDKIQPVKEVAVNRLEPNLHPDNTVETPFLDDFADILRAVELSESGGVSEATEQIVLRIKRAHSRLSRGHAVDIQQLQVPVRAVRVEVPPNRSIRPTRSPGPLGDLLSSSVPSGFCPSTIGTSSWPPCGPPGGPPPPGGFPFPFPGGLGGGVPRPFLQLLAKFSECSISNASHSNPSGVLFDLVPWYISVPFGTVAGISPMPLWCSEDPHCRMAECTSLKMCAAFSRAWSRLGAKSEGDDSSDGECGLDFSECGGGTEKGSAETSAVAGDKVKLYSATAPAEIR</sequence>
<dbReference type="AlphaFoldDB" id="A0AA37GJH5"/>
<keyword evidence="2" id="KW-1185">Reference proteome</keyword>
<reference evidence="1 2" key="1">
    <citation type="submission" date="2021-07" db="EMBL/GenBank/DDBJ databases">
        <title>Genome data of Colletotrichum spaethianum.</title>
        <authorList>
            <person name="Utami Y.D."/>
            <person name="Hiruma K."/>
        </authorList>
    </citation>
    <scope>NUCLEOTIDE SEQUENCE [LARGE SCALE GENOMIC DNA]</scope>
    <source>
        <strain evidence="1 2">MAFF 242679</strain>
    </source>
</reference>
<evidence type="ECO:0000313" key="1">
    <source>
        <dbReference type="EMBL" id="GJC81602.1"/>
    </source>
</evidence>
<proteinExistence type="predicted"/>
<protein>
    <submittedName>
        <fullName evidence="1">Uncharacterized protein</fullName>
    </submittedName>
</protein>
<gene>
    <name evidence="1" type="ORF">ColLi_04439</name>
</gene>
<name>A0AA37GJH5_9PEZI</name>
<dbReference type="Proteomes" id="UP001055172">
    <property type="component" value="Unassembled WGS sequence"/>
</dbReference>